<dbReference type="Proteomes" id="UP000237105">
    <property type="component" value="Unassembled WGS sequence"/>
</dbReference>
<comment type="caution">
    <text evidence="1">The sequence shown here is derived from an EMBL/GenBank/DDBJ whole genome shotgun (WGS) entry which is preliminary data.</text>
</comment>
<reference evidence="2" key="1">
    <citation type="submission" date="2016-06" db="EMBL/GenBank/DDBJ databases">
        <title>Parallel loss of symbiosis genes in relatives of nitrogen-fixing non-legume Parasponia.</title>
        <authorList>
            <person name="Van Velzen R."/>
            <person name="Holmer R."/>
            <person name="Bu F."/>
            <person name="Rutten L."/>
            <person name="Van Zeijl A."/>
            <person name="Liu W."/>
            <person name="Santuari L."/>
            <person name="Cao Q."/>
            <person name="Sharma T."/>
            <person name="Shen D."/>
            <person name="Roswanjaya Y."/>
            <person name="Wardhani T."/>
            <person name="Kalhor M.S."/>
            <person name="Jansen J."/>
            <person name="Van den Hoogen J."/>
            <person name="Gungor B."/>
            <person name="Hartog M."/>
            <person name="Hontelez J."/>
            <person name="Verver J."/>
            <person name="Yang W.-C."/>
            <person name="Schijlen E."/>
            <person name="Repin R."/>
            <person name="Schilthuizen M."/>
            <person name="Schranz E."/>
            <person name="Heidstra R."/>
            <person name="Miyata K."/>
            <person name="Fedorova E."/>
            <person name="Kohlen W."/>
            <person name="Bisseling T."/>
            <person name="Smit S."/>
            <person name="Geurts R."/>
        </authorList>
    </citation>
    <scope>NUCLEOTIDE SEQUENCE [LARGE SCALE GENOMIC DNA]</scope>
    <source>
        <strain evidence="2">cv. WU1-14</strain>
    </source>
</reference>
<evidence type="ECO:0000313" key="1">
    <source>
        <dbReference type="EMBL" id="PON36858.1"/>
    </source>
</evidence>
<evidence type="ECO:0008006" key="3">
    <source>
        <dbReference type="Google" id="ProtNLM"/>
    </source>
</evidence>
<proteinExistence type="predicted"/>
<dbReference type="OrthoDB" id="1930729at2759"/>
<dbReference type="EMBL" id="JXTB01000551">
    <property type="protein sequence ID" value="PON36858.1"/>
    <property type="molecule type" value="Genomic_DNA"/>
</dbReference>
<keyword evidence="2" id="KW-1185">Reference proteome</keyword>
<organism evidence="1 2">
    <name type="scientific">Parasponia andersonii</name>
    <name type="common">Sponia andersonii</name>
    <dbReference type="NCBI Taxonomy" id="3476"/>
    <lineage>
        <taxon>Eukaryota</taxon>
        <taxon>Viridiplantae</taxon>
        <taxon>Streptophyta</taxon>
        <taxon>Embryophyta</taxon>
        <taxon>Tracheophyta</taxon>
        <taxon>Spermatophyta</taxon>
        <taxon>Magnoliopsida</taxon>
        <taxon>eudicotyledons</taxon>
        <taxon>Gunneridae</taxon>
        <taxon>Pentapetalae</taxon>
        <taxon>rosids</taxon>
        <taxon>fabids</taxon>
        <taxon>Rosales</taxon>
        <taxon>Cannabaceae</taxon>
        <taxon>Parasponia</taxon>
    </lineage>
</organism>
<accession>A0A2P5AJY7</accession>
<sequence length="59" mass="7142">MLKLAKLQIIENFLLGNQGRIMIKDEYVDILDVDWMFEDYYWGRISFKETIDSFRFATT</sequence>
<evidence type="ECO:0000313" key="2">
    <source>
        <dbReference type="Proteomes" id="UP000237105"/>
    </source>
</evidence>
<name>A0A2P5AJY7_PARAD</name>
<gene>
    <name evidence="1" type="ORF">PanWU01x14_325060</name>
</gene>
<dbReference type="AlphaFoldDB" id="A0A2P5AJY7"/>
<protein>
    <recommendedName>
        <fullName evidence="3">DUF1985 domain-containing protein</fullName>
    </recommendedName>
</protein>
<feature type="non-terminal residue" evidence="1">
    <location>
        <position position="59"/>
    </location>
</feature>